<dbReference type="EMBL" id="ON189044">
    <property type="protein sequence ID" value="URA06962.1"/>
    <property type="molecule type" value="Genomic_DNA"/>
</dbReference>
<keyword evidence="2" id="KW-0347">Helicase</keyword>
<organism evidence="2 3">
    <name type="scientific">Xanthomonas phage Pfeifenkraut</name>
    <dbReference type="NCBI Taxonomy" id="2939132"/>
    <lineage>
        <taxon>Viruses</taxon>
        <taxon>Duplodnaviria</taxon>
        <taxon>Heunggongvirae</taxon>
        <taxon>Uroviricota</taxon>
        <taxon>Caudoviricetes</taxon>
        <taxon>Stanbaylleyvirinae</taxon>
        <taxon>Shirevirus</taxon>
        <taxon>Shirevirus pfeifenkraut</taxon>
    </lineage>
</organism>
<name>A0A9E7E1G7_9CAUD</name>
<feature type="compositionally biased region" description="Polar residues" evidence="1">
    <location>
        <begin position="305"/>
        <end position="316"/>
    </location>
</feature>
<feature type="region of interest" description="Disordered" evidence="1">
    <location>
        <begin position="296"/>
        <end position="316"/>
    </location>
</feature>
<proteinExistence type="predicted"/>
<keyword evidence="2" id="KW-0547">Nucleotide-binding</keyword>
<protein>
    <submittedName>
        <fullName evidence="2">Replicative primase helicase</fullName>
    </submittedName>
</protein>
<keyword evidence="2" id="KW-0378">Hydrolase</keyword>
<dbReference type="GO" id="GO:0004386">
    <property type="term" value="F:helicase activity"/>
    <property type="evidence" value="ECO:0007669"/>
    <property type="project" value="UniProtKB-KW"/>
</dbReference>
<reference evidence="2" key="1">
    <citation type="journal article" date="2022" name="Viruses">
        <title>Isolation of novel Xanthomonas phages for the plant pathogens X. translucens and X. campestris.</title>
        <authorList>
            <person name="Erdrich S.H."/>
            <person name="Sharma V."/>
            <person name="Schurr U."/>
            <person name="Arsova B."/>
            <person name="Frunzke J."/>
        </authorList>
    </citation>
    <scope>NUCLEOTIDE SEQUENCE</scope>
</reference>
<sequence length="764" mass="85163">MFGNIPNEMRAFKQWVVWRYEDRDADKPTKVPYSPGSNRMASVTDPSTWASFDDAVAAMQTNWYAGIGFVLTDEDPYTFIDLDDTKGDQSSLDRQIKVFNEFDSYAELSPSGAGLHIIVKGKVPSGRRRSFIEVYSSQRYMTMTGNVYRNAPINEHNELLQVLHGQMSEGKGAAMFYAGLEQAKLRDEEVLEMAGRAANSEKFNDLFYDGNWQKYYPSQSEADFALVDILAFYSENRFQVQNLFLRSALGQREKSRAQYRINYMLDRCFDRMLPPVDIDGLRNMLNEAIEAKREVAPVPNAEPAQPSTDLSPNRSVYTPPPGLVGNIAQFIYAQAPRQVAEIALAGAIGLVSGIIGRSYNVSGTGLNQYILLLAPTGSGKEAIARGIDKLMQEVQRGVPAASDFIGPAEVSSAPALIKHLGRTSPSFVSIVGEFGLYFKQMCNENAPPHLVSLLRAYLEMFNKSGEGNVLRPTIYSDKEKNTTALLAPAFTMLGESTAETFYNVLNEGMISSGLLPRFSMIEYTGPRPPLNEGHMLARPSFELIQKLGELCAFSLQLNSQNKALHVQIDDNAKALFVSFNNHCDDNINGADREVRRHLWNRAHIKALKLAAIIAVGCDPYHPTINSEHATWAINFVIADVRNLLGKFDAGEIGIDNDETKQLQTIINTIKTYVTAPFNEVEKYIPNMGNLHSERVIPYAYLQRKLAAVAIYRKDKMGSSYAIKRALKTLIERGDITEVSRSTMSQQYKTNAVAYMIAVPRVFGL</sequence>
<evidence type="ECO:0000256" key="1">
    <source>
        <dbReference type="SAM" id="MobiDB-lite"/>
    </source>
</evidence>
<dbReference type="Proteomes" id="UP001056608">
    <property type="component" value="Segment"/>
</dbReference>
<keyword evidence="2" id="KW-0067">ATP-binding</keyword>
<evidence type="ECO:0000313" key="2">
    <source>
        <dbReference type="EMBL" id="URA06962.1"/>
    </source>
</evidence>
<gene>
    <name evidence="2" type="ORF">Pfeifenkraut_BL30065</name>
</gene>
<keyword evidence="3" id="KW-1185">Reference proteome</keyword>
<accession>A0A9E7E1G7</accession>
<evidence type="ECO:0000313" key="3">
    <source>
        <dbReference type="Proteomes" id="UP001056608"/>
    </source>
</evidence>